<dbReference type="InterPro" id="IPR053163">
    <property type="entry name" value="HTH-type_regulator_Rgg"/>
</dbReference>
<dbReference type="PANTHER" id="PTHR37038:SF14">
    <property type="entry name" value="TRANSCRIPTIONAL ACTIVATOR"/>
    <property type="match status" value="1"/>
</dbReference>
<dbReference type="SUPFAM" id="SSF48452">
    <property type="entry name" value="TPR-like"/>
    <property type="match status" value="1"/>
</dbReference>
<sequence length="296" mass="34848">MEQQVRIGSIIRELRKMVGLSQKELAQGICTQAQISKLENGDEYPYSITLYEISKRLGVDMNYFFDIIETPRLDYVAEVKNLIRQYIRKRDYDSVAHIVQREKESPLFQTPANKQFLMWHEGICDYYVYKNKDKSLSKLYEAITLTQTSHSYYKEREIEVLNSVAIIHNEEKEFGRAVDIYKTALTQLKYLPQIKNEKIKIRILYGLSRTLTEMGEYKESLVYSERGIHLCISCESLYLFGELHYQSGCNLIKMQQKEKGTQYLEKAIFIFGLEKNEKFVALVKQQMKKLLEQHAI</sequence>
<evidence type="ECO:0000313" key="2">
    <source>
        <dbReference type="EMBL" id="MFC3884600.1"/>
    </source>
</evidence>
<dbReference type="RefSeq" id="WP_377916186.1">
    <property type="nucleotide sequence ID" value="NZ_JBHRZT010000052.1"/>
</dbReference>
<protein>
    <submittedName>
        <fullName evidence="2">Helix-turn-helix domain-containing protein</fullName>
    </submittedName>
</protein>
<dbReference type="CDD" id="cd00093">
    <property type="entry name" value="HTH_XRE"/>
    <property type="match status" value="1"/>
</dbReference>
<feature type="domain" description="HTH cro/C1-type" evidence="1">
    <location>
        <begin position="11"/>
        <end position="64"/>
    </location>
</feature>
<dbReference type="Pfam" id="PF01381">
    <property type="entry name" value="HTH_3"/>
    <property type="match status" value="1"/>
</dbReference>
<dbReference type="Gene3D" id="1.25.40.10">
    <property type="entry name" value="Tetratricopeptide repeat domain"/>
    <property type="match status" value="1"/>
</dbReference>
<reference evidence="3" key="1">
    <citation type="journal article" date="2019" name="Int. J. Syst. Evol. Microbiol.">
        <title>The Global Catalogue of Microorganisms (GCM) 10K type strain sequencing project: providing services to taxonomists for standard genome sequencing and annotation.</title>
        <authorList>
            <consortium name="The Broad Institute Genomics Platform"/>
            <consortium name="The Broad Institute Genome Sequencing Center for Infectious Disease"/>
            <person name="Wu L."/>
            <person name="Ma J."/>
        </authorList>
    </citation>
    <scope>NUCLEOTIDE SEQUENCE [LARGE SCALE GENOMIC DNA]</scope>
    <source>
        <strain evidence="3">CCUG 61889</strain>
    </source>
</reference>
<dbReference type="EMBL" id="JBHRZT010000052">
    <property type="protein sequence ID" value="MFC3884600.1"/>
    <property type="molecule type" value="Genomic_DNA"/>
</dbReference>
<dbReference type="InterPro" id="IPR001387">
    <property type="entry name" value="Cro/C1-type_HTH"/>
</dbReference>
<dbReference type="InterPro" id="IPR041315">
    <property type="entry name" value="PlcR_TPR"/>
</dbReference>
<dbReference type="PANTHER" id="PTHR37038">
    <property type="entry name" value="TRANSCRIPTIONAL REGULATOR-RELATED"/>
    <property type="match status" value="1"/>
</dbReference>
<evidence type="ECO:0000313" key="3">
    <source>
        <dbReference type="Proteomes" id="UP001595752"/>
    </source>
</evidence>
<dbReference type="SUPFAM" id="SSF47413">
    <property type="entry name" value="lambda repressor-like DNA-binding domains"/>
    <property type="match status" value="1"/>
</dbReference>
<comment type="caution">
    <text evidence="2">The sequence shown here is derived from an EMBL/GenBank/DDBJ whole genome shotgun (WGS) entry which is preliminary data.</text>
</comment>
<dbReference type="PROSITE" id="PS50943">
    <property type="entry name" value="HTH_CROC1"/>
    <property type="match status" value="1"/>
</dbReference>
<dbReference type="Proteomes" id="UP001595752">
    <property type="component" value="Unassembled WGS sequence"/>
</dbReference>
<dbReference type="Pfam" id="PF18768">
    <property type="entry name" value="RNPP_C"/>
    <property type="match status" value="1"/>
</dbReference>
<dbReference type="InterPro" id="IPR010982">
    <property type="entry name" value="Lambda_DNA-bd_dom_sf"/>
</dbReference>
<accession>A0ABV8B405</accession>
<dbReference type="SMART" id="SM00530">
    <property type="entry name" value="HTH_XRE"/>
    <property type="match status" value="1"/>
</dbReference>
<evidence type="ECO:0000259" key="1">
    <source>
        <dbReference type="PROSITE" id="PS50943"/>
    </source>
</evidence>
<dbReference type="InterPro" id="IPR011990">
    <property type="entry name" value="TPR-like_helical_dom_sf"/>
</dbReference>
<organism evidence="2 3">
    <name type="scientific">Bacillus songklensis</name>
    <dbReference type="NCBI Taxonomy" id="1069116"/>
    <lineage>
        <taxon>Bacteria</taxon>
        <taxon>Bacillati</taxon>
        <taxon>Bacillota</taxon>
        <taxon>Bacilli</taxon>
        <taxon>Bacillales</taxon>
        <taxon>Bacillaceae</taxon>
        <taxon>Bacillus</taxon>
    </lineage>
</organism>
<proteinExistence type="predicted"/>
<keyword evidence="3" id="KW-1185">Reference proteome</keyword>
<gene>
    <name evidence="2" type="ORF">ACFOU2_14300</name>
</gene>
<name>A0ABV8B405_9BACI</name>